<dbReference type="GO" id="GO:0005886">
    <property type="term" value="C:plasma membrane"/>
    <property type="evidence" value="ECO:0007669"/>
    <property type="project" value="UniProtKB-SubCell"/>
</dbReference>
<feature type="transmembrane region" description="Helical" evidence="7">
    <location>
        <begin position="242"/>
        <end position="262"/>
    </location>
</feature>
<keyword evidence="3" id="KW-1003">Cell membrane</keyword>
<evidence type="ECO:0000256" key="3">
    <source>
        <dbReference type="ARBA" id="ARBA00022475"/>
    </source>
</evidence>
<dbReference type="AlphaFoldDB" id="A0A158KTW0"/>
<keyword evidence="5 7" id="KW-1133">Transmembrane helix</keyword>
<feature type="transmembrane region" description="Helical" evidence="7">
    <location>
        <begin position="84"/>
        <end position="106"/>
    </location>
</feature>
<evidence type="ECO:0000313" key="10">
    <source>
        <dbReference type="Proteomes" id="UP000054925"/>
    </source>
</evidence>
<feature type="transmembrane region" description="Helical" evidence="7">
    <location>
        <begin position="46"/>
        <end position="72"/>
    </location>
</feature>
<keyword evidence="9" id="KW-0808">Transferase</keyword>
<dbReference type="EMBL" id="FCOL02000116">
    <property type="protein sequence ID" value="SAL84169.1"/>
    <property type="molecule type" value="Genomic_DNA"/>
</dbReference>
<dbReference type="PANTHER" id="PTHR40074:SF2">
    <property type="entry name" value="O-ACETYLTRANSFERASE WECH"/>
    <property type="match status" value="1"/>
</dbReference>
<evidence type="ECO:0000313" key="9">
    <source>
        <dbReference type="EMBL" id="SAL84169.1"/>
    </source>
</evidence>
<comment type="similarity">
    <text evidence="2">Belongs to the acyltransferase 3 family.</text>
</comment>
<evidence type="ECO:0000256" key="7">
    <source>
        <dbReference type="SAM" id="Phobius"/>
    </source>
</evidence>
<keyword evidence="4 7" id="KW-0812">Transmembrane</keyword>
<keyword evidence="9" id="KW-0012">Acyltransferase</keyword>
<dbReference type="RefSeq" id="WP_087660202.1">
    <property type="nucleotide sequence ID" value="NZ_FCOL02000116.1"/>
</dbReference>
<gene>
    <name evidence="9" type="ORF">AWB67_06610</name>
</gene>
<evidence type="ECO:0000256" key="6">
    <source>
        <dbReference type="ARBA" id="ARBA00023136"/>
    </source>
</evidence>
<name>A0A158KTW0_9BURK</name>
<dbReference type="InterPro" id="IPR002656">
    <property type="entry name" value="Acyl_transf_3_dom"/>
</dbReference>
<keyword evidence="6 7" id="KW-0472">Membrane</keyword>
<feature type="domain" description="Acyltransferase 3" evidence="8">
    <location>
        <begin position="9"/>
        <end position="320"/>
    </location>
</feature>
<evidence type="ECO:0000256" key="2">
    <source>
        <dbReference type="ARBA" id="ARBA00007400"/>
    </source>
</evidence>
<comment type="subcellular location">
    <subcellularLocation>
        <location evidence="1">Cell membrane</location>
        <topology evidence="1">Multi-pass membrane protein</topology>
    </subcellularLocation>
</comment>
<proteinExistence type="inferred from homology"/>
<dbReference type="Pfam" id="PF01757">
    <property type="entry name" value="Acyl_transf_3"/>
    <property type="match status" value="1"/>
</dbReference>
<feature type="transmembrane region" description="Helical" evidence="7">
    <location>
        <begin position="136"/>
        <end position="154"/>
    </location>
</feature>
<comment type="caution">
    <text evidence="9">The sequence shown here is derived from an EMBL/GenBank/DDBJ whole genome shotgun (WGS) entry which is preliminary data.</text>
</comment>
<feature type="transmembrane region" description="Helical" evidence="7">
    <location>
        <begin position="274"/>
        <end position="295"/>
    </location>
</feature>
<feature type="transmembrane region" description="Helical" evidence="7">
    <location>
        <begin position="7"/>
        <end position="26"/>
    </location>
</feature>
<reference evidence="9" key="1">
    <citation type="submission" date="2016-01" db="EMBL/GenBank/DDBJ databases">
        <authorList>
            <person name="Peeters C."/>
        </authorList>
    </citation>
    <scope>NUCLEOTIDE SEQUENCE [LARGE SCALE GENOMIC DNA]</scope>
    <source>
        <strain evidence="9">LMG 22937</strain>
    </source>
</reference>
<evidence type="ECO:0000256" key="5">
    <source>
        <dbReference type="ARBA" id="ARBA00022989"/>
    </source>
</evidence>
<dbReference type="GO" id="GO:0009246">
    <property type="term" value="P:enterobacterial common antigen biosynthetic process"/>
    <property type="evidence" value="ECO:0007669"/>
    <property type="project" value="TreeGrafter"/>
</dbReference>
<feature type="transmembrane region" description="Helical" evidence="7">
    <location>
        <begin position="166"/>
        <end position="185"/>
    </location>
</feature>
<protein>
    <submittedName>
        <fullName evidence="9">Acyltransferase family protein</fullName>
    </submittedName>
</protein>
<feature type="transmembrane region" description="Helical" evidence="7">
    <location>
        <begin position="219"/>
        <end position="236"/>
    </location>
</feature>
<keyword evidence="10" id="KW-1185">Reference proteome</keyword>
<evidence type="ECO:0000256" key="4">
    <source>
        <dbReference type="ARBA" id="ARBA00022692"/>
    </source>
</evidence>
<dbReference type="PANTHER" id="PTHR40074">
    <property type="entry name" value="O-ACETYLTRANSFERASE WECH"/>
    <property type="match status" value="1"/>
</dbReference>
<feature type="transmembrane region" description="Helical" evidence="7">
    <location>
        <begin position="307"/>
        <end position="328"/>
    </location>
</feature>
<evidence type="ECO:0000256" key="1">
    <source>
        <dbReference type="ARBA" id="ARBA00004651"/>
    </source>
</evidence>
<sequence length="350" mass="39731">MSANKRLFWLDFVRSISVLMIIVYHYRSQYLYQYPNTRVAGSIGVLHIGFGDLGVALFIMISGAALMITYPGKIDLADYLKKRFLSIYPGFWVAFIAASIFCLILNKHLNDTGEYWKLLFSVAAMDGFFLYKTSNYYVIGEWFLGFIIFLYLLFPLVRPVVQRYPLLALLIVPAVYLVALPIYNAQHFELIDQRNPLMRLPELVFGMMFVRFGLSHKKWLVVLAALAIAWLELFPISVSPLFYMFLIGAIFFCLFAAGAELLPVTPRLESAVGFISKYSFLAFLIHHQIIYAFFGRLDLTRASVLESYALCALIIVLSFAGAVVLQPLAKKVADVLRAALYRQPATRTAT</sequence>
<dbReference type="GO" id="GO:0016413">
    <property type="term" value="F:O-acetyltransferase activity"/>
    <property type="evidence" value="ECO:0007669"/>
    <property type="project" value="TreeGrafter"/>
</dbReference>
<dbReference type="Proteomes" id="UP000054925">
    <property type="component" value="Unassembled WGS sequence"/>
</dbReference>
<dbReference type="OrthoDB" id="9767863at2"/>
<evidence type="ECO:0000259" key="8">
    <source>
        <dbReference type="Pfam" id="PF01757"/>
    </source>
</evidence>
<feature type="transmembrane region" description="Helical" evidence="7">
    <location>
        <begin position="197"/>
        <end position="214"/>
    </location>
</feature>
<organism evidence="9 10">
    <name type="scientific">Caballeronia terrestris</name>
    <dbReference type="NCBI Taxonomy" id="1226301"/>
    <lineage>
        <taxon>Bacteria</taxon>
        <taxon>Pseudomonadati</taxon>
        <taxon>Pseudomonadota</taxon>
        <taxon>Betaproteobacteria</taxon>
        <taxon>Burkholderiales</taxon>
        <taxon>Burkholderiaceae</taxon>
        <taxon>Caballeronia</taxon>
    </lineage>
</organism>
<accession>A0A158KTW0</accession>